<dbReference type="OrthoDB" id="9802553at2"/>
<dbReference type="NCBIfam" id="TIGR02492">
    <property type="entry name" value="flgK_ends"/>
    <property type="match status" value="1"/>
</dbReference>
<dbReference type="InterPro" id="IPR053927">
    <property type="entry name" value="FlgK_helical"/>
</dbReference>
<dbReference type="Pfam" id="PF06429">
    <property type="entry name" value="Flg_bbr_C"/>
    <property type="match status" value="1"/>
</dbReference>
<sequence>MSLINIALTGLNANKAALDVTAQNVANVNTPGYSRQQAMMNALGPGNNDRYSAGGGVEVTSIRRVTDQYLVKQTWATNSQASYSSRYLTNMSQLENMLGADGFNLSAGLDTLFAALNDASVKPESLPLRQQIINEAEALSHRFKTLTESLHAQHKDMNDQRGAAIEHANSLIDNIADINRQIVEISGTNGNPAQLLDARDNLIGQLSQVVDIKTTDQPDGSLQVTLASGQPLVLGGEAAQLAAMPDPSDPYLADLNVEFAGQRFSVSGKVGGEIGAITAYQVEAIKPYQDALNDMAASLADAFNNTLSTGKDLNNNPGTPLFTYDPANPSASLDITGLTPEELALSSDGNPGNSDVLKDLISISNQAFSVSGFGNVTLNDAFSSMVGETAIKTRQATSDYKATESLNQQAVAARDNLSAVNSDEEAANLMVFANAYQANMKVISTANQLFDTVLKLF</sequence>
<dbReference type="Pfam" id="PF00460">
    <property type="entry name" value="Flg_bb_rod"/>
    <property type="match status" value="1"/>
</dbReference>
<reference evidence="11 12" key="1">
    <citation type="submission" date="2016-09" db="EMBL/GenBank/DDBJ databases">
        <title>Photobacterium proteolyticum sp. nov. a protease producing bacterium isolated from ocean sediments of Laizhou Bay.</title>
        <authorList>
            <person name="Li Y."/>
        </authorList>
    </citation>
    <scope>NUCLEOTIDE SEQUENCE [LARGE SCALE GENOMIC DNA]</scope>
    <source>
        <strain evidence="11 12">13-12</strain>
    </source>
</reference>
<accession>A0A1Q9GVD0</accession>
<evidence type="ECO:0000256" key="2">
    <source>
        <dbReference type="ARBA" id="ARBA00004613"/>
    </source>
</evidence>
<dbReference type="STRING" id="1903952.BIT28_01970"/>
<dbReference type="GO" id="GO:0005198">
    <property type="term" value="F:structural molecule activity"/>
    <property type="evidence" value="ECO:0007669"/>
    <property type="project" value="UniProtKB-UniRule"/>
</dbReference>
<evidence type="ECO:0000259" key="10">
    <source>
        <dbReference type="Pfam" id="PF22638"/>
    </source>
</evidence>
<evidence type="ECO:0000259" key="8">
    <source>
        <dbReference type="Pfam" id="PF00460"/>
    </source>
</evidence>
<dbReference type="Proteomes" id="UP000186905">
    <property type="component" value="Unassembled WGS sequence"/>
</dbReference>
<dbReference type="GO" id="GO:0005576">
    <property type="term" value="C:extracellular region"/>
    <property type="evidence" value="ECO:0007669"/>
    <property type="project" value="UniProtKB-SubCell"/>
</dbReference>
<proteinExistence type="inferred from homology"/>
<evidence type="ECO:0000313" key="12">
    <source>
        <dbReference type="Proteomes" id="UP000186905"/>
    </source>
</evidence>
<dbReference type="PANTHER" id="PTHR30033:SF1">
    <property type="entry name" value="FLAGELLAR HOOK-ASSOCIATED PROTEIN 1"/>
    <property type="match status" value="1"/>
</dbReference>
<evidence type="ECO:0000259" key="9">
    <source>
        <dbReference type="Pfam" id="PF06429"/>
    </source>
</evidence>
<dbReference type="Pfam" id="PF22638">
    <property type="entry name" value="FlgK_D1"/>
    <property type="match status" value="1"/>
</dbReference>
<keyword evidence="12" id="KW-1185">Reference proteome</keyword>
<dbReference type="InterPro" id="IPR001444">
    <property type="entry name" value="Flag_bb_rod_N"/>
</dbReference>
<comment type="similarity">
    <text evidence="3 7">Belongs to the flagella basal body rod proteins family.</text>
</comment>
<keyword evidence="6 7" id="KW-0975">Bacterial flagellum</keyword>
<dbReference type="PRINTS" id="PR01005">
    <property type="entry name" value="FLGHOOKAP1"/>
</dbReference>
<dbReference type="InterPro" id="IPR010930">
    <property type="entry name" value="Flg_bb/hook_C_dom"/>
</dbReference>
<dbReference type="SUPFAM" id="SSF64518">
    <property type="entry name" value="Phase 1 flagellin"/>
    <property type="match status" value="1"/>
</dbReference>
<evidence type="ECO:0000256" key="7">
    <source>
        <dbReference type="RuleBase" id="RU362065"/>
    </source>
</evidence>
<dbReference type="GO" id="GO:0044780">
    <property type="term" value="P:bacterial-type flagellum assembly"/>
    <property type="evidence" value="ECO:0007669"/>
    <property type="project" value="InterPro"/>
</dbReference>
<dbReference type="RefSeq" id="WP_075762797.1">
    <property type="nucleotide sequence ID" value="NZ_MJIL01000051.1"/>
</dbReference>
<evidence type="ECO:0000256" key="5">
    <source>
        <dbReference type="ARBA" id="ARBA00022525"/>
    </source>
</evidence>
<protein>
    <recommendedName>
        <fullName evidence="4 7">Flagellar hook-associated protein 1</fullName>
        <shortName evidence="7">HAP1</shortName>
    </recommendedName>
</protein>
<dbReference type="InterPro" id="IPR002371">
    <property type="entry name" value="FlgK"/>
</dbReference>
<dbReference type="AlphaFoldDB" id="A0A1Q9GVD0"/>
<comment type="subcellular location">
    <subcellularLocation>
        <location evidence="1 7">Bacterial flagellum</location>
    </subcellularLocation>
    <subcellularLocation>
        <location evidence="2 7">Secreted</location>
    </subcellularLocation>
</comment>
<evidence type="ECO:0000256" key="3">
    <source>
        <dbReference type="ARBA" id="ARBA00009677"/>
    </source>
</evidence>
<keyword evidence="11" id="KW-0969">Cilium</keyword>
<feature type="domain" description="Flagellar hook-associated protein FlgK helical" evidence="10">
    <location>
        <begin position="91"/>
        <end position="322"/>
    </location>
</feature>
<keyword evidence="11" id="KW-0282">Flagellum</keyword>
<keyword evidence="11" id="KW-0966">Cell projection</keyword>
<keyword evidence="5 7" id="KW-0964">Secreted</keyword>
<dbReference type="PANTHER" id="PTHR30033">
    <property type="entry name" value="FLAGELLAR HOOK-ASSOCIATED PROTEIN 1"/>
    <property type="match status" value="1"/>
</dbReference>
<comment type="caution">
    <text evidence="11">The sequence shown here is derived from an EMBL/GenBank/DDBJ whole genome shotgun (WGS) entry which is preliminary data.</text>
</comment>
<evidence type="ECO:0000256" key="4">
    <source>
        <dbReference type="ARBA" id="ARBA00016244"/>
    </source>
</evidence>
<name>A0A1Q9GVD0_9GAMM</name>
<gene>
    <name evidence="7" type="primary">flgK</name>
    <name evidence="11" type="ORF">BIT28_01970</name>
</gene>
<evidence type="ECO:0000313" key="11">
    <source>
        <dbReference type="EMBL" id="OLQ79128.1"/>
    </source>
</evidence>
<evidence type="ECO:0000256" key="1">
    <source>
        <dbReference type="ARBA" id="ARBA00004365"/>
    </source>
</evidence>
<feature type="domain" description="Flagellar basal-body/hook protein C-terminal" evidence="9">
    <location>
        <begin position="418"/>
        <end position="456"/>
    </location>
</feature>
<evidence type="ECO:0000256" key="6">
    <source>
        <dbReference type="ARBA" id="ARBA00023143"/>
    </source>
</evidence>
<feature type="domain" description="Flagellar basal body rod protein N-terminal" evidence="8">
    <location>
        <begin position="4"/>
        <end position="33"/>
    </location>
</feature>
<organism evidence="11 12">
    <name type="scientific">Photobacterium proteolyticum</name>
    <dbReference type="NCBI Taxonomy" id="1903952"/>
    <lineage>
        <taxon>Bacteria</taxon>
        <taxon>Pseudomonadati</taxon>
        <taxon>Pseudomonadota</taxon>
        <taxon>Gammaproteobacteria</taxon>
        <taxon>Vibrionales</taxon>
        <taxon>Vibrionaceae</taxon>
        <taxon>Photobacterium</taxon>
    </lineage>
</organism>
<dbReference type="EMBL" id="MJIL01000051">
    <property type="protein sequence ID" value="OLQ79128.1"/>
    <property type="molecule type" value="Genomic_DNA"/>
</dbReference>
<dbReference type="GO" id="GO:0009424">
    <property type="term" value="C:bacterial-type flagellum hook"/>
    <property type="evidence" value="ECO:0007669"/>
    <property type="project" value="UniProtKB-UniRule"/>
</dbReference>